<dbReference type="Pfam" id="PF00348">
    <property type="entry name" value="polyprenyl_synt"/>
    <property type="match status" value="1"/>
</dbReference>
<evidence type="ECO:0000256" key="1">
    <source>
        <dbReference type="ARBA" id="ARBA00001946"/>
    </source>
</evidence>
<reference evidence="7 8" key="1">
    <citation type="submission" date="2020-08" db="EMBL/GenBank/DDBJ databases">
        <title>Genomic Encyclopedia of Type Strains, Phase IV (KMG-IV): sequencing the most valuable type-strain genomes for metagenomic binning, comparative biology and taxonomic classification.</title>
        <authorList>
            <person name="Goeker M."/>
        </authorList>
    </citation>
    <scope>NUCLEOTIDE SEQUENCE [LARGE SCALE GENOMIC DNA]</scope>
    <source>
        <strain evidence="7 8">DSM 27471</strain>
    </source>
</reference>
<dbReference type="InterPro" id="IPR008949">
    <property type="entry name" value="Isoprenoid_synthase_dom_sf"/>
</dbReference>
<dbReference type="EC" id="2.5.1.29" evidence="7"/>
<sequence length="324" mass="36166">MLTATEIQKIINQRIESLSFPATPADLYDPIQYILSLGGKRLRPTLTLMACNLFSDEVELAIEPALGIELFHNFTLLHDDIMDKADKRRGHLTVHRKWNENVAILSGDAMQIEAYRHISLTSVANLPRVLARFSQTAIEVCEGQQIDMDFEKRCEVPEEDYLEMIRLKTAVLVAASLQIGAWMGGATEQEAGLLYDFGSSLGLAFQLQDDLLDVYGDAKTFGKNIGGDIVSNKKTFLLILAMNSATGSIKESLLRWIKEPVVNPEEKIKAVTEIYDTLGIGSICKKQIASFHEKAFVAFDKLGLPLSRKQILIDYVSALMQRQT</sequence>
<evidence type="ECO:0000256" key="4">
    <source>
        <dbReference type="ARBA" id="ARBA00022723"/>
    </source>
</evidence>
<dbReference type="InterPro" id="IPR033749">
    <property type="entry name" value="Polyprenyl_synt_CS"/>
</dbReference>
<comment type="cofactor">
    <cofactor evidence="1">
        <name>Mg(2+)</name>
        <dbReference type="ChEBI" id="CHEBI:18420"/>
    </cofactor>
</comment>
<dbReference type="AlphaFoldDB" id="A0A7W5H249"/>
<dbReference type="EC" id="2.5.1.10" evidence="7"/>
<accession>A0A7W5H249</accession>
<dbReference type="EMBL" id="JACHYB010000002">
    <property type="protein sequence ID" value="MBB3188313.1"/>
    <property type="molecule type" value="Genomic_DNA"/>
</dbReference>
<dbReference type="GO" id="GO:0004337">
    <property type="term" value="F:(2E,6E)-farnesyl diphosphate synthase activity"/>
    <property type="evidence" value="ECO:0007669"/>
    <property type="project" value="UniProtKB-EC"/>
</dbReference>
<dbReference type="GO" id="GO:0046872">
    <property type="term" value="F:metal ion binding"/>
    <property type="evidence" value="ECO:0007669"/>
    <property type="project" value="UniProtKB-KW"/>
</dbReference>
<dbReference type="EC" id="2.5.1.1" evidence="7"/>
<dbReference type="RefSeq" id="WP_183414073.1">
    <property type="nucleotide sequence ID" value="NZ_JACHYB010000002.1"/>
</dbReference>
<dbReference type="PANTHER" id="PTHR12001">
    <property type="entry name" value="GERANYLGERANYL PYROPHOSPHATE SYNTHASE"/>
    <property type="match status" value="1"/>
</dbReference>
<keyword evidence="4" id="KW-0479">Metal-binding</keyword>
<keyword evidence="3 6" id="KW-0808">Transferase</keyword>
<evidence type="ECO:0000313" key="8">
    <source>
        <dbReference type="Proteomes" id="UP000544222"/>
    </source>
</evidence>
<dbReference type="GO" id="GO:0004311">
    <property type="term" value="F:geranylgeranyl diphosphate synthase activity"/>
    <property type="evidence" value="ECO:0007669"/>
    <property type="project" value="UniProtKB-EC"/>
</dbReference>
<evidence type="ECO:0000256" key="3">
    <source>
        <dbReference type="ARBA" id="ARBA00022679"/>
    </source>
</evidence>
<keyword evidence="5" id="KW-0460">Magnesium</keyword>
<keyword evidence="8" id="KW-1185">Reference proteome</keyword>
<name>A0A7W5H249_9PORP</name>
<protein>
    <submittedName>
        <fullName evidence="7">Geranylgeranyl diphosphate synthase type II</fullName>
        <ecNumber evidence="7">2.5.1.1</ecNumber>
        <ecNumber evidence="7">2.5.1.10</ecNumber>
        <ecNumber evidence="7">2.5.1.29</ecNumber>
    </submittedName>
</protein>
<dbReference type="SFLD" id="SFLDG01017">
    <property type="entry name" value="Polyprenyl_Transferase_Like"/>
    <property type="match status" value="1"/>
</dbReference>
<proteinExistence type="inferred from homology"/>
<dbReference type="SFLD" id="SFLDS00005">
    <property type="entry name" value="Isoprenoid_Synthase_Type_I"/>
    <property type="match status" value="1"/>
</dbReference>
<evidence type="ECO:0000256" key="6">
    <source>
        <dbReference type="RuleBase" id="RU004466"/>
    </source>
</evidence>
<dbReference type="SUPFAM" id="SSF48576">
    <property type="entry name" value="Terpenoid synthases"/>
    <property type="match status" value="1"/>
</dbReference>
<dbReference type="Gene3D" id="1.10.600.10">
    <property type="entry name" value="Farnesyl Diphosphate Synthase"/>
    <property type="match status" value="1"/>
</dbReference>
<evidence type="ECO:0000256" key="2">
    <source>
        <dbReference type="ARBA" id="ARBA00006706"/>
    </source>
</evidence>
<comment type="caution">
    <text evidence="7">The sequence shown here is derived from an EMBL/GenBank/DDBJ whole genome shotgun (WGS) entry which is preliminary data.</text>
</comment>
<evidence type="ECO:0000256" key="5">
    <source>
        <dbReference type="ARBA" id="ARBA00022842"/>
    </source>
</evidence>
<dbReference type="PROSITE" id="PS00723">
    <property type="entry name" value="POLYPRENYL_SYNTHASE_1"/>
    <property type="match status" value="1"/>
</dbReference>
<organism evidence="7 8">
    <name type="scientific">Microbacter margulisiae</name>
    <dbReference type="NCBI Taxonomy" id="1350067"/>
    <lineage>
        <taxon>Bacteria</taxon>
        <taxon>Pseudomonadati</taxon>
        <taxon>Bacteroidota</taxon>
        <taxon>Bacteroidia</taxon>
        <taxon>Bacteroidales</taxon>
        <taxon>Porphyromonadaceae</taxon>
        <taxon>Microbacter</taxon>
    </lineage>
</organism>
<evidence type="ECO:0000313" key="7">
    <source>
        <dbReference type="EMBL" id="MBB3188313.1"/>
    </source>
</evidence>
<dbReference type="CDD" id="cd00685">
    <property type="entry name" value="Trans_IPPS_HT"/>
    <property type="match status" value="1"/>
</dbReference>
<gene>
    <name evidence="7" type="ORF">FHX64_002511</name>
</gene>
<dbReference type="GO" id="GO:0004161">
    <property type="term" value="F:dimethylallyltranstransferase activity"/>
    <property type="evidence" value="ECO:0007669"/>
    <property type="project" value="UniProtKB-EC"/>
</dbReference>
<dbReference type="Proteomes" id="UP000544222">
    <property type="component" value="Unassembled WGS sequence"/>
</dbReference>
<dbReference type="PROSITE" id="PS00444">
    <property type="entry name" value="POLYPRENYL_SYNTHASE_2"/>
    <property type="match status" value="1"/>
</dbReference>
<dbReference type="PANTHER" id="PTHR12001:SF85">
    <property type="entry name" value="SHORT CHAIN ISOPRENYL DIPHOSPHATE SYNTHASE"/>
    <property type="match status" value="1"/>
</dbReference>
<dbReference type="InterPro" id="IPR000092">
    <property type="entry name" value="Polyprenyl_synt"/>
</dbReference>
<comment type="similarity">
    <text evidence="2 6">Belongs to the FPP/GGPP synthase family.</text>
</comment>
<dbReference type="GO" id="GO:0008299">
    <property type="term" value="P:isoprenoid biosynthetic process"/>
    <property type="evidence" value="ECO:0007669"/>
    <property type="project" value="InterPro"/>
</dbReference>